<dbReference type="EMBL" id="CAJNNW010029562">
    <property type="protein sequence ID" value="CAE8700686.1"/>
    <property type="molecule type" value="Genomic_DNA"/>
</dbReference>
<dbReference type="AlphaFoldDB" id="A0A813K991"/>
<dbReference type="Proteomes" id="UP000626109">
    <property type="component" value="Unassembled WGS sequence"/>
</dbReference>
<dbReference type="SUPFAM" id="SSF52047">
    <property type="entry name" value="RNI-like"/>
    <property type="match status" value="1"/>
</dbReference>
<evidence type="ECO:0000313" key="2">
    <source>
        <dbReference type="Proteomes" id="UP000626109"/>
    </source>
</evidence>
<comment type="caution">
    <text evidence="1">The sequence shown here is derived from an EMBL/GenBank/DDBJ whole genome shotgun (WGS) entry which is preliminary data.</text>
</comment>
<proteinExistence type="predicted"/>
<evidence type="ECO:0000313" key="1">
    <source>
        <dbReference type="EMBL" id="CAE8700686.1"/>
    </source>
</evidence>
<organism evidence="1 2">
    <name type="scientific">Polarella glacialis</name>
    <name type="common">Dinoflagellate</name>
    <dbReference type="NCBI Taxonomy" id="89957"/>
    <lineage>
        <taxon>Eukaryota</taxon>
        <taxon>Sar</taxon>
        <taxon>Alveolata</taxon>
        <taxon>Dinophyceae</taxon>
        <taxon>Suessiales</taxon>
        <taxon>Suessiaceae</taxon>
        <taxon>Polarella</taxon>
    </lineage>
</organism>
<sequence>MPMTTWAPSWLLDRILSNPTGGGGLLLDFGVARDPEVLEICSETEWRALTDSAGEEWILAVAVEASGVVLPAGTALLQQASLGAAECPGALPLDVRMPLQIAFQRTPWLKDLSGAFLSGGYLHRELMKATSLDRIDFTGQCLGSACIQRLCSCLQVCSMTPAELLLGKNELDDTAAKMLAQCLSPGVIRPLRRLVLERNGLTERGARTLIEALAALSLRRHGSSDGHIFLDVTFNLIWDPRRLLDKAEWDFPGTHAAGEDCSAEW</sequence>
<accession>A0A813K991</accession>
<gene>
    <name evidence="1" type="ORF">PGLA2088_LOCUS31732</name>
</gene>
<dbReference type="Gene3D" id="3.80.10.10">
    <property type="entry name" value="Ribonuclease Inhibitor"/>
    <property type="match status" value="1"/>
</dbReference>
<dbReference type="InterPro" id="IPR032675">
    <property type="entry name" value="LRR_dom_sf"/>
</dbReference>
<name>A0A813K991_POLGL</name>
<reference evidence="1" key="1">
    <citation type="submission" date="2021-02" db="EMBL/GenBank/DDBJ databases">
        <authorList>
            <person name="Dougan E. K."/>
            <person name="Rhodes N."/>
            <person name="Thang M."/>
            <person name="Chan C."/>
        </authorList>
    </citation>
    <scope>NUCLEOTIDE SEQUENCE</scope>
</reference>
<protein>
    <submittedName>
        <fullName evidence="1">Uncharacterized protein</fullName>
    </submittedName>
</protein>